<dbReference type="InterPro" id="IPR020108">
    <property type="entry name" value="Spore_coat_CotD"/>
</dbReference>
<keyword evidence="1" id="KW-0946">Virion</keyword>
<evidence type="ECO:0000313" key="2">
    <source>
        <dbReference type="Proteomes" id="UP001209318"/>
    </source>
</evidence>
<name>A0AAE3IQ28_9BACI</name>
<keyword evidence="2" id="KW-1185">Reference proteome</keyword>
<dbReference type="Pfam" id="PF11122">
    <property type="entry name" value="Spore-coat_CotD"/>
    <property type="match status" value="1"/>
</dbReference>
<dbReference type="RefSeq" id="WP_263071468.1">
    <property type="nucleotide sequence ID" value="NZ_JAOUSF010000001.1"/>
</dbReference>
<keyword evidence="1" id="KW-0167">Capsid protein</keyword>
<dbReference type="AlphaFoldDB" id="A0AAE3IQ28"/>
<protein>
    <submittedName>
        <fullName evidence="1">Spore coat protein</fullName>
    </submittedName>
</protein>
<sequence length="101" mass="11819">MGCNNNNQSGCEKHREEVIVSPTERIVNTRTNTRTIKRIHPTEIINVNRTIIRNENFYPVTEREVNETIEENYDCGSDVNNPNCRKTNNINNNGLDWLFRL</sequence>
<evidence type="ECO:0000313" key="1">
    <source>
        <dbReference type="EMBL" id="MCU9612337.1"/>
    </source>
</evidence>
<comment type="caution">
    <text evidence="1">The sequence shown here is derived from an EMBL/GenBank/DDBJ whole genome shotgun (WGS) entry which is preliminary data.</text>
</comment>
<reference evidence="1" key="1">
    <citation type="submission" date="2022-10" db="EMBL/GenBank/DDBJ databases">
        <title>Description of Fervidibacillus gen. nov. in the family Fervidibacillaceae fam. nov. with two species, Fervidibacillus albus sp. nov., and Fervidibacillus halotolerans sp. nov., isolated from tidal flat sediments.</title>
        <authorList>
            <person name="Kwon K.K."/>
            <person name="Yang S.-H."/>
        </authorList>
    </citation>
    <scope>NUCLEOTIDE SEQUENCE</scope>
    <source>
        <strain evidence="1">JCM 19140</strain>
    </source>
</reference>
<gene>
    <name evidence="1" type="ORF">OEV98_02020</name>
</gene>
<proteinExistence type="predicted"/>
<accession>A0AAE3IQ28</accession>
<organism evidence="1 2">
    <name type="scientific">Perspicuibacillus lycopersici</name>
    <dbReference type="NCBI Taxonomy" id="1325689"/>
    <lineage>
        <taxon>Bacteria</taxon>
        <taxon>Bacillati</taxon>
        <taxon>Bacillota</taxon>
        <taxon>Bacilli</taxon>
        <taxon>Bacillales</taxon>
        <taxon>Bacillaceae</taxon>
        <taxon>Perspicuibacillus</taxon>
    </lineage>
</organism>
<dbReference type="EMBL" id="JAOUSF010000001">
    <property type="protein sequence ID" value="MCU9612337.1"/>
    <property type="molecule type" value="Genomic_DNA"/>
</dbReference>
<dbReference type="Proteomes" id="UP001209318">
    <property type="component" value="Unassembled WGS sequence"/>
</dbReference>